<evidence type="ECO:0000313" key="5">
    <source>
        <dbReference type="EMBL" id="KAL3867082.1"/>
    </source>
</evidence>
<dbReference type="PROSITE" id="PS50088">
    <property type="entry name" value="ANK_REPEAT"/>
    <property type="match status" value="3"/>
</dbReference>
<dbReference type="InterPro" id="IPR002110">
    <property type="entry name" value="Ankyrin_rpt"/>
</dbReference>
<dbReference type="Proteomes" id="UP001634394">
    <property type="component" value="Unassembled WGS sequence"/>
</dbReference>
<dbReference type="SMART" id="SM00248">
    <property type="entry name" value="ANK"/>
    <property type="match status" value="3"/>
</dbReference>
<dbReference type="EMBL" id="JBJQND010000009">
    <property type="protein sequence ID" value="KAL3867082.1"/>
    <property type="molecule type" value="Genomic_DNA"/>
</dbReference>
<dbReference type="AlphaFoldDB" id="A0ABD3W2W8"/>
<dbReference type="PANTHER" id="PTHR24171">
    <property type="entry name" value="ANKYRIN REPEAT DOMAIN-CONTAINING PROTEIN 39-RELATED"/>
    <property type="match status" value="1"/>
</dbReference>
<reference evidence="5 6" key="1">
    <citation type="submission" date="2024-11" db="EMBL/GenBank/DDBJ databases">
        <title>Chromosome-level genome assembly of the freshwater bivalve Anodonta woodiana.</title>
        <authorList>
            <person name="Chen X."/>
        </authorList>
    </citation>
    <scope>NUCLEOTIDE SEQUENCE [LARGE SCALE GENOMIC DNA]</scope>
    <source>
        <strain evidence="5">MN2024</strain>
        <tissue evidence="5">Gills</tissue>
    </source>
</reference>
<dbReference type="Gene3D" id="2.60.220.30">
    <property type="match status" value="1"/>
</dbReference>
<proteinExistence type="predicted"/>
<dbReference type="Gene3D" id="1.25.40.20">
    <property type="entry name" value="Ankyrin repeat-containing domain"/>
    <property type="match status" value="1"/>
</dbReference>
<keyword evidence="2 3" id="KW-0040">ANK repeat</keyword>
<protein>
    <recommendedName>
        <fullName evidence="4">Death domain-containing protein</fullName>
    </recommendedName>
</protein>
<evidence type="ECO:0000313" key="6">
    <source>
        <dbReference type="Proteomes" id="UP001634394"/>
    </source>
</evidence>
<organism evidence="5 6">
    <name type="scientific">Sinanodonta woodiana</name>
    <name type="common">Chinese pond mussel</name>
    <name type="synonym">Anodonta woodiana</name>
    <dbReference type="NCBI Taxonomy" id="1069815"/>
    <lineage>
        <taxon>Eukaryota</taxon>
        <taxon>Metazoa</taxon>
        <taxon>Spiralia</taxon>
        <taxon>Lophotrochozoa</taxon>
        <taxon>Mollusca</taxon>
        <taxon>Bivalvia</taxon>
        <taxon>Autobranchia</taxon>
        <taxon>Heteroconchia</taxon>
        <taxon>Palaeoheterodonta</taxon>
        <taxon>Unionida</taxon>
        <taxon>Unionoidea</taxon>
        <taxon>Unionidae</taxon>
        <taxon>Unioninae</taxon>
        <taxon>Sinanodonta</taxon>
    </lineage>
</organism>
<dbReference type="PROSITE" id="PS50297">
    <property type="entry name" value="ANK_REP_REGION"/>
    <property type="match status" value="3"/>
</dbReference>
<comment type="caution">
    <text evidence="5">The sequence shown here is derived from an EMBL/GenBank/DDBJ whole genome shotgun (WGS) entry which is preliminary data.</text>
</comment>
<gene>
    <name evidence="5" type="ORF">ACJMK2_044315</name>
</gene>
<sequence length="654" mass="73722">MTANSTNESGNNALHYATRNGHVEIVELLIKNGTDANIENKEGNTALHIAATFHFMYVVSRLISLGMNVNHTNCKGETPLHMAVMHNKQEAMEALLMNGANLALKDKSGKTPEAYVKDRDLARQIRAYSEWPVAMQLGYIVAEEIQINPTTAKMPLLMEHAGVTISNLETKAVLPVLLYCRRENPGNSSTVVLQKGDEIVSDIFLIKVNDCKHNVKLQVKIPLHVKISKKEELIVKFLNDVKGQFKKMEDYSGITYCHLQLDANPGSKKELVVLSRHKREEYTVGASGSSIHSTIDNNFIVDIPPGAFQKDTKLAMKVYKTRECQQLAEEGTKMTGKIADKQISTKPVLLTDVFLISIEGKQPTKKVTIQIPSNEVRIEITCFAAAQHKPEHLKDVAELISASIGRKRPCVFFCMMQMVTSDEYLAIVECTTPKKSPERREFWRCNGFMEQHMIESETVMIESSQVFQVNFSENINVTGDTKQKRLFILRNNTSFQLYHICLKEKNMPSGGEIDIVKIVQDGKHCLNTDRHVTCLAVKLENIQLGSSTGSIINESRFIILRPESLKVLGQALTKKQGTQLGTQLGLDEKTMNKIRLHCHKDDGHANYKIIEMWLNMETDWWRNDPTETTESTILQALSAIGMQKLADYHRQLED</sequence>
<feature type="repeat" description="ANK" evidence="3">
    <location>
        <begin position="9"/>
        <end position="41"/>
    </location>
</feature>
<accession>A0ABD3W2W8</accession>
<dbReference type="SUPFAM" id="SSF48403">
    <property type="entry name" value="Ankyrin repeat"/>
    <property type="match status" value="1"/>
</dbReference>
<dbReference type="Pfam" id="PF12796">
    <property type="entry name" value="Ank_2"/>
    <property type="match status" value="1"/>
</dbReference>
<dbReference type="PROSITE" id="PS50017">
    <property type="entry name" value="DEATH_DOMAIN"/>
    <property type="match status" value="1"/>
</dbReference>
<evidence type="ECO:0000256" key="1">
    <source>
        <dbReference type="ARBA" id="ARBA00022737"/>
    </source>
</evidence>
<feature type="domain" description="Death" evidence="4">
    <location>
        <begin position="579"/>
        <end position="647"/>
    </location>
</feature>
<dbReference type="Gene3D" id="1.10.533.10">
    <property type="entry name" value="Death Domain, Fas"/>
    <property type="match status" value="1"/>
</dbReference>
<feature type="repeat" description="ANK" evidence="3">
    <location>
        <begin position="75"/>
        <end position="107"/>
    </location>
</feature>
<dbReference type="InterPro" id="IPR011029">
    <property type="entry name" value="DEATH-like_dom_sf"/>
</dbReference>
<evidence type="ECO:0000256" key="2">
    <source>
        <dbReference type="ARBA" id="ARBA00023043"/>
    </source>
</evidence>
<dbReference type="InterPro" id="IPR000488">
    <property type="entry name" value="Death_dom"/>
</dbReference>
<keyword evidence="6" id="KW-1185">Reference proteome</keyword>
<evidence type="ECO:0000259" key="4">
    <source>
        <dbReference type="PROSITE" id="PS50017"/>
    </source>
</evidence>
<keyword evidence="1" id="KW-0677">Repeat</keyword>
<evidence type="ECO:0000256" key="3">
    <source>
        <dbReference type="PROSITE-ProRule" id="PRU00023"/>
    </source>
</evidence>
<name>A0ABD3W2W8_SINWO</name>
<feature type="repeat" description="ANK" evidence="3">
    <location>
        <begin position="42"/>
        <end position="74"/>
    </location>
</feature>
<dbReference type="InterPro" id="IPR036770">
    <property type="entry name" value="Ankyrin_rpt-contain_sf"/>
</dbReference>